<dbReference type="NCBIfam" id="TIGR01549">
    <property type="entry name" value="HAD-SF-IA-v1"/>
    <property type="match status" value="1"/>
</dbReference>
<evidence type="ECO:0000313" key="2">
    <source>
        <dbReference type="Proteomes" id="UP000824159"/>
    </source>
</evidence>
<dbReference type="GO" id="GO:0008967">
    <property type="term" value="F:phosphoglycolate phosphatase activity"/>
    <property type="evidence" value="ECO:0007669"/>
    <property type="project" value="TreeGrafter"/>
</dbReference>
<dbReference type="Proteomes" id="UP000824159">
    <property type="component" value="Unassembled WGS sequence"/>
</dbReference>
<dbReference type="InterPro" id="IPR023198">
    <property type="entry name" value="PGP-like_dom2"/>
</dbReference>
<name>A0A9D1HE44_9FIRM</name>
<dbReference type="PANTHER" id="PTHR43434">
    <property type="entry name" value="PHOSPHOGLYCOLATE PHOSPHATASE"/>
    <property type="match status" value="1"/>
</dbReference>
<dbReference type="InterPro" id="IPR036412">
    <property type="entry name" value="HAD-like_sf"/>
</dbReference>
<accession>A0A9D1HE44</accession>
<organism evidence="1 2">
    <name type="scientific">Candidatus Allocopromorpha excrementavium</name>
    <dbReference type="NCBI Taxonomy" id="2840741"/>
    <lineage>
        <taxon>Bacteria</taxon>
        <taxon>Bacillati</taxon>
        <taxon>Bacillota</taxon>
        <taxon>Clostridia</taxon>
        <taxon>Eubacteriales</taxon>
        <taxon>Eubacteriaceae</taxon>
        <taxon>Eubacteriaceae incertae sedis</taxon>
        <taxon>Candidatus Allocopromorpha</taxon>
    </lineage>
</organism>
<sequence>MNNIDTVLFDFDGTVMNTNQVILMSWQHTFKTIENRLEDEKKLIQTFGEPLEDTMRKFFPDVPVEEAIEIYRSYHRDNFGELISLFPGMKELFAELRAKGYKLGMVTSRLRQTTSQGLEKYEINEYFDVVVTADDTKKHKPDPEPVYIALKKLGSAPQSSIMLGDTMYDILCAKNAGVKSVLVSWSEALDADGDFGSDAPDYVIHKAEDLLELLGEK</sequence>
<comment type="caution">
    <text evidence="1">The sequence shown here is derived from an EMBL/GenBank/DDBJ whole genome shotgun (WGS) entry which is preliminary data.</text>
</comment>
<dbReference type="NCBIfam" id="TIGR01509">
    <property type="entry name" value="HAD-SF-IA-v3"/>
    <property type="match status" value="1"/>
</dbReference>
<dbReference type="InterPro" id="IPR023214">
    <property type="entry name" value="HAD_sf"/>
</dbReference>
<gene>
    <name evidence="1" type="ORF">IAD12_05425</name>
</gene>
<dbReference type="SFLD" id="SFLDS00003">
    <property type="entry name" value="Haloacid_Dehalogenase"/>
    <property type="match status" value="1"/>
</dbReference>
<dbReference type="AlphaFoldDB" id="A0A9D1HE44"/>
<reference evidence="1" key="1">
    <citation type="submission" date="2020-10" db="EMBL/GenBank/DDBJ databases">
        <authorList>
            <person name="Gilroy R."/>
        </authorList>
    </citation>
    <scope>NUCLEOTIDE SEQUENCE</scope>
    <source>
        <strain evidence="1">CHK176-22527</strain>
    </source>
</reference>
<protein>
    <submittedName>
        <fullName evidence="1">HAD-IA family hydrolase</fullName>
    </submittedName>
</protein>
<keyword evidence="1" id="KW-0378">Hydrolase</keyword>
<reference evidence="1" key="2">
    <citation type="journal article" date="2021" name="PeerJ">
        <title>Extensive microbial diversity within the chicken gut microbiome revealed by metagenomics and culture.</title>
        <authorList>
            <person name="Gilroy R."/>
            <person name="Ravi A."/>
            <person name="Getino M."/>
            <person name="Pursley I."/>
            <person name="Horton D.L."/>
            <person name="Alikhan N.F."/>
            <person name="Baker D."/>
            <person name="Gharbi K."/>
            <person name="Hall N."/>
            <person name="Watson M."/>
            <person name="Adriaenssens E.M."/>
            <person name="Foster-Nyarko E."/>
            <person name="Jarju S."/>
            <person name="Secka A."/>
            <person name="Antonio M."/>
            <person name="Oren A."/>
            <person name="Chaudhuri R.R."/>
            <person name="La Ragione R."/>
            <person name="Hildebrand F."/>
            <person name="Pallen M.J."/>
        </authorList>
    </citation>
    <scope>NUCLEOTIDE SEQUENCE</scope>
    <source>
        <strain evidence="1">CHK176-22527</strain>
    </source>
</reference>
<dbReference type="SFLD" id="SFLDG01129">
    <property type="entry name" value="C1.5:_HAD__Beta-PGM__Phosphata"/>
    <property type="match status" value="1"/>
</dbReference>
<dbReference type="PANTHER" id="PTHR43434:SF26">
    <property type="entry name" value="PYROPHOSPHATASE PPAX"/>
    <property type="match status" value="1"/>
</dbReference>
<evidence type="ECO:0000313" key="1">
    <source>
        <dbReference type="EMBL" id="HIT99675.1"/>
    </source>
</evidence>
<dbReference type="Gene3D" id="1.10.150.240">
    <property type="entry name" value="Putative phosphatase, domain 2"/>
    <property type="match status" value="1"/>
</dbReference>
<dbReference type="InterPro" id="IPR050155">
    <property type="entry name" value="HAD-like_hydrolase_sf"/>
</dbReference>
<dbReference type="InterPro" id="IPR041492">
    <property type="entry name" value="HAD_2"/>
</dbReference>
<dbReference type="GO" id="GO:0006281">
    <property type="term" value="P:DNA repair"/>
    <property type="evidence" value="ECO:0007669"/>
    <property type="project" value="TreeGrafter"/>
</dbReference>
<dbReference type="FunFam" id="3.40.50.1000:FF:000022">
    <property type="entry name" value="Phosphoglycolate phosphatase"/>
    <property type="match status" value="1"/>
</dbReference>
<dbReference type="SFLD" id="SFLDG01135">
    <property type="entry name" value="C1.5.6:_HAD__Beta-PGM__Phospha"/>
    <property type="match status" value="1"/>
</dbReference>
<dbReference type="SUPFAM" id="SSF56784">
    <property type="entry name" value="HAD-like"/>
    <property type="match status" value="1"/>
</dbReference>
<dbReference type="InterPro" id="IPR006439">
    <property type="entry name" value="HAD-SF_hydro_IA"/>
</dbReference>
<dbReference type="Pfam" id="PF13419">
    <property type="entry name" value="HAD_2"/>
    <property type="match status" value="1"/>
</dbReference>
<dbReference type="GO" id="GO:0005829">
    <property type="term" value="C:cytosol"/>
    <property type="evidence" value="ECO:0007669"/>
    <property type="project" value="TreeGrafter"/>
</dbReference>
<proteinExistence type="predicted"/>
<dbReference type="Gene3D" id="3.40.50.1000">
    <property type="entry name" value="HAD superfamily/HAD-like"/>
    <property type="match status" value="1"/>
</dbReference>
<dbReference type="EMBL" id="DVLX01000069">
    <property type="protein sequence ID" value="HIT99675.1"/>
    <property type="molecule type" value="Genomic_DNA"/>
</dbReference>